<dbReference type="Proteomes" id="UP000467841">
    <property type="component" value="Unassembled WGS sequence"/>
</dbReference>
<name>A0A6D2JL72_9BRAS</name>
<organism evidence="1 2">
    <name type="scientific">Microthlaspi erraticum</name>
    <dbReference type="NCBI Taxonomy" id="1685480"/>
    <lineage>
        <taxon>Eukaryota</taxon>
        <taxon>Viridiplantae</taxon>
        <taxon>Streptophyta</taxon>
        <taxon>Embryophyta</taxon>
        <taxon>Tracheophyta</taxon>
        <taxon>Spermatophyta</taxon>
        <taxon>Magnoliopsida</taxon>
        <taxon>eudicotyledons</taxon>
        <taxon>Gunneridae</taxon>
        <taxon>Pentapetalae</taxon>
        <taxon>rosids</taxon>
        <taxon>malvids</taxon>
        <taxon>Brassicales</taxon>
        <taxon>Brassicaceae</taxon>
        <taxon>Coluteocarpeae</taxon>
        <taxon>Microthlaspi</taxon>
    </lineage>
</organism>
<gene>
    <name evidence="1" type="ORF">MERR_LOCUS24476</name>
</gene>
<keyword evidence="2" id="KW-1185">Reference proteome</keyword>
<sequence>MKIKLSSSLRGYLKTTSLLSNKLKAEIFRHPSLRSMRNFLPKKQSSSHRLRLSPLLFQSLPMLLLHSLVSFHKETNLVRVTTGNTTTTLRIRRPDQRIATAIAATRASVNYVAFLDTVQSAVHSSHNTNPLSPTAFSPHPHGLGNHEPIFLSPLQLQPMRG</sequence>
<proteinExistence type="predicted"/>
<dbReference type="AlphaFoldDB" id="A0A6D2JL72"/>
<evidence type="ECO:0000313" key="2">
    <source>
        <dbReference type="Proteomes" id="UP000467841"/>
    </source>
</evidence>
<protein>
    <submittedName>
        <fullName evidence="1">Uncharacterized protein</fullName>
    </submittedName>
</protein>
<reference evidence="1" key="1">
    <citation type="submission" date="2020-01" db="EMBL/GenBank/DDBJ databases">
        <authorList>
            <person name="Mishra B."/>
        </authorList>
    </citation>
    <scope>NUCLEOTIDE SEQUENCE [LARGE SCALE GENOMIC DNA]</scope>
</reference>
<dbReference type="EMBL" id="CACVBM020001173">
    <property type="protein sequence ID" value="CAA7037241.1"/>
    <property type="molecule type" value="Genomic_DNA"/>
</dbReference>
<accession>A0A6D2JL72</accession>
<comment type="caution">
    <text evidence="1">The sequence shown here is derived from an EMBL/GenBank/DDBJ whole genome shotgun (WGS) entry which is preliminary data.</text>
</comment>
<evidence type="ECO:0000313" key="1">
    <source>
        <dbReference type="EMBL" id="CAA7037241.1"/>
    </source>
</evidence>